<evidence type="ECO:0000256" key="9">
    <source>
        <dbReference type="ARBA" id="ARBA00031044"/>
    </source>
</evidence>
<sequence>MFTLAARISAPRFSRQFSTSFISKMKVLPYQARSDNWMYLIIDSSNEAAVVDPYDASKISNAIKEQGVNVTSLITTHHHADHSGGNSKFLSLHPNLKAYAGSTKSPGTNTVVKDGDTFTLGQDITVKCLHTPCHTQDSICFFLEDSKTGQRGVFTGDTLFLAGCGRFFEGTPEEMHAALTKLSNLPEDTVVYNGHEYTKGSAKFGLTIEPDNQHLKELLKRAENDSCTTGKSTIRDEKNWNVFMRLDTPQVKQAAGKTEAVQIMGRLREMKNAM</sequence>
<dbReference type="Gene3D" id="3.60.15.10">
    <property type="entry name" value="Ribonuclease Z/Hydroxyacylglutathione hydrolase-like"/>
    <property type="match status" value="1"/>
</dbReference>
<evidence type="ECO:0000256" key="3">
    <source>
        <dbReference type="ARBA" id="ARBA00004963"/>
    </source>
</evidence>
<evidence type="ECO:0000259" key="10">
    <source>
        <dbReference type="SMART" id="SM00849"/>
    </source>
</evidence>
<dbReference type="PANTHER" id="PTHR11935">
    <property type="entry name" value="BETA LACTAMASE DOMAIN"/>
    <property type="match status" value="1"/>
</dbReference>
<dbReference type="InterPro" id="IPR001279">
    <property type="entry name" value="Metallo-B-lactamas"/>
</dbReference>
<dbReference type="GO" id="GO:0046872">
    <property type="term" value="F:metal ion binding"/>
    <property type="evidence" value="ECO:0007669"/>
    <property type="project" value="UniProtKB-KW"/>
</dbReference>
<dbReference type="InterPro" id="IPR032282">
    <property type="entry name" value="HAGH_C"/>
</dbReference>
<dbReference type="NCBIfam" id="TIGR03413">
    <property type="entry name" value="GSH_gloB"/>
    <property type="match status" value="1"/>
</dbReference>
<dbReference type="HOGENOM" id="CLU_030571_4_0_1"/>
<dbReference type="HAMAP" id="MF_01374">
    <property type="entry name" value="Glyoxalase_2"/>
    <property type="match status" value="1"/>
</dbReference>
<evidence type="ECO:0000256" key="1">
    <source>
        <dbReference type="ARBA" id="ARBA00001623"/>
    </source>
</evidence>
<comment type="pathway">
    <text evidence="3">Secondary metabolite metabolism; methylglyoxal degradation; (R)-lactate from methylglyoxal: step 2/2.</text>
</comment>
<reference evidence="11" key="1">
    <citation type="submission" date="2015-01" db="EMBL/GenBank/DDBJ databases">
        <title>The Genome Sequence of Cryptococcus gattii CA1280.</title>
        <authorList>
            <consortium name="The Broad Institute Genomics Platform"/>
            <person name="Cuomo C."/>
            <person name="Litvintseva A."/>
            <person name="Chen Y."/>
            <person name="Heitman J."/>
            <person name="Sun S."/>
            <person name="Springer D."/>
            <person name="Dromer F."/>
            <person name="Young S."/>
            <person name="Zeng Q."/>
            <person name="Gargeya S."/>
            <person name="Abouelleil A."/>
            <person name="Alvarado L."/>
            <person name="Chapman S.B."/>
            <person name="Gainer-Dewar J."/>
            <person name="Goldberg J."/>
            <person name="Griggs A."/>
            <person name="Gujja S."/>
            <person name="Hansen M."/>
            <person name="Howarth C."/>
            <person name="Imamovic A."/>
            <person name="Larimer J."/>
            <person name="Murphy C."/>
            <person name="Naylor J."/>
            <person name="Pearson M."/>
            <person name="Priest M."/>
            <person name="Roberts A."/>
            <person name="Saif S."/>
            <person name="Shea T."/>
            <person name="Sykes S."/>
            <person name="Wortman J."/>
            <person name="Nusbaum C."/>
            <person name="Birren B."/>
        </authorList>
    </citation>
    <scope>NUCLEOTIDE SEQUENCE [LARGE SCALE GENOMIC DNA]</scope>
    <source>
        <strain evidence="11">CA1280</strain>
    </source>
</reference>
<evidence type="ECO:0000256" key="6">
    <source>
        <dbReference type="ARBA" id="ARBA00022723"/>
    </source>
</evidence>
<evidence type="ECO:0000256" key="7">
    <source>
        <dbReference type="ARBA" id="ARBA00022801"/>
    </source>
</evidence>
<dbReference type="SUPFAM" id="SSF56281">
    <property type="entry name" value="Metallo-hydrolase/oxidoreductase"/>
    <property type="match status" value="1"/>
</dbReference>
<dbReference type="GO" id="GO:0019243">
    <property type="term" value="P:methylglyoxal catabolic process to D-lactate via S-lactoyl-glutathione"/>
    <property type="evidence" value="ECO:0007669"/>
    <property type="project" value="InterPro"/>
</dbReference>
<comment type="cofactor">
    <cofactor evidence="2">
        <name>Zn(2+)</name>
        <dbReference type="ChEBI" id="CHEBI:29105"/>
    </cofactor>
</comment>
<dbReference type="EC" id="3.1.2.6" evidence="5"/>
<dbReference type="EMBL" id="KN847974">
    <property type="protein sequence ID" value="KIR49909.1"/>
    <property type="molecule type" value="Genomic_DNA"/>
</dbReference>
<dbReference type="InterPro" id="IPR036866">
    <property type="entry name" value="RibonucZ/Hydroxyglut_hydro"/>
</dbReference>
<dbReference type="Pfam" id="PF00753">
    <property type="entry name" value="Lactamase_B"/>
    <property type="match status" value="1"/>
</dbReference>
<dbReference type="SMART" id="SM00849">
    <property type="entry name" value="Lactamase_B"/>
    <property type="match status" value="1"/>
</dbReference>
<accession>A0A0D0VTU3</accession>
<dbReference type="GO" id="GO:0004416">
    <property type="term" value="F:hydroxyacylglutathione hydrolase activity"/>
    <property type="evidence" value="ECO:0007669"/>
    <property type="project" value="UniProtKB-EC"/>
</dbReference>
<dbReference type="InterPro" id="IPR035680">
    <property type="entry name" value="Clx_II_MBL"/>
</dbReference>
<organism evidence="11">
    <name type="scientific">Cryptococcus bacillisporus CA1280</name>
    <dbReference type="NCBI Taxonomy" id="1296109"/>
    <lineage>
        <taxon>Eukaryota</taxon>
        <taxon>Fungi</taxon>
        <taxon>Dikarya</taxon>
        <taxon>Basidiomycota</taxon>
        <taxon>Agaricomycotina</taxon>
        <taxon>Tremellomycetes</taxon>
        <taxon>Tremellales</taxon>
        <taxon>Cryptococcaceae</taxon>
        <taxon>Cryptococcus</taxon>
        <taxon>Cryptococcus gattii species complex</taxon>
    </lineage>
</organism>
<dbReference type="Pfam" id="PF16123">
    <property type="entry name" value="HAGH_C"/>
    <property type="match status" value="1"/>
</dbReference>
<proteinExistence type="inferred from homology"/>
<comment type="catalytic activity">
    <reaction evidence="1">
        <text>an S-(2-hydroxyacyl)glutathione + H2O = a 2-hydroxy carboxylate + glutathione + H(+)</text>
        <dbReference type="Rhea" id="RHEA:21864"/>
        <dbReference type="ChEBI" id="CHEBI:15377"/>
        <dbReference type="ChEBI" id="CHEBI:15378"/>
        <dbReference type="ChEBI" id="CHEBI:57925"/>
        <dbReference type="ChEBI" id="CHEBI:58896"/>
        <dbReference type="ChEBI" id="CHEBI:71261"/>
        <dbReference type="EC" id="3.1.2.6"/>
    </reaction>
</comment>
<name>A0A0D0VTU3_CRYGA</name>
<comment type="similarity">
    <text evidence="4">Belongs to the metallo-beta-lactamase superfamily. Glyoxalase II family.</text>
</comment>
<feature type="domain" description="Metallo-beta-lactamase" evidence="10">
    <location>
        <begin position="35"/>
        <end position="195"/>
    </location>
</feature>
<gene>
    <name evidence="11" type="ORF">I312_01003</name>
</gene>
<keyword evidence="6" id="KW-0479">Metal-binding</keyword>
<dbReference type="InterPro" id="IPR017782">
    <property type="entry name" value="Hydroxyacylglutathione_Hdrlase"/>
</dbReference>
<keyword evidence="8" id="KW-0862">Zinc</keyword>
<dbReference type="UniPathway" id="UPA00619">
    <property type="reaction ID" value="UER00676"/>
</dbReference>
<evidence type="ECO:0000256" key="5">
    <source>
        <dbReference type="ARBA" id="ARBA00011917"/>
    </source>
</evidence>
<dbReference type="AlphaFoldDB" id="A0A0D0VTU3"/>
<keyword evidence="7 11" id="KW-0378">Hydrolase</keyword>
<evidence type="ECO:0000256" key="4">
    <source>
        <dbReference type="ARBA" id="ARBA00006759"/>
    </source>
</evidence>
<evidence type="ECO:0000256" key="8">
    <source>
        <dbReference type="ARBA" id="ARBA00022833"/>
    </source>
</evidence>
<protein>
    <recommendedName>
        <fullName evidence="5">hydroxyacylglutathione hydrolase</fullName>
        <ecNumber evidence="5">3.1.2.6</ecNumber>
    </recommendedName>
    <alternativeName>
        <fullName evidence="9">Glyoxalase II</fullName>
    </alternativeName>
</protein>
<dbReference type="CDD" id="cd07723">
    <property type="entry name" value="hydroxyacylglutathione_hydrolase_MBL-fold"/>
    <property type="match status" value="1"/>
</dbReference>
<evidence type="ECO:0000256" key="2">
    <source>
        <dbReference type="ARBA" id="ARBA00001947"/>
    </source>
</evidence>
<dbReference type="OrthoDB" id="515692at2759"/>
<evidence type="ECO:0000313" key="11">
    <source>
        <dbReference type="EMBL" id="KIR49909.1"/>
    </source>
</evidence>
<dbReference type="PANTHER" id="PTHR11935:SF94">
    <property type="entry name" value="TENZING NORGAY, ISOFORM C"/>
    <property type="match status" value="1"/>
</dbReference>